<dbReference type="SUPFAM" id="SSF57924">
    <property type="entry name" value="Inhibitor of apoptosis (IAP) repeat"/>
    <property type="match status" value="2"/>
</dbReference>
<protein>
    <submittedName>
        <fullName evidence="1">Baculoviral IAP repeat-containing protein</fullName>
    </submittedName>
</protein>
<dbReference type="GO" id="GO:0043027">
    <property type="term" value="F:cysteine-type endopeptidase inhibitor activity involved in apoptotic process"/>
    <property type="evidence" value="ECO:0007669"/>
    <property type="project" value="TreeGrafter"/>
</dbReference>
<evidence type="ECO:0000313" key="1">
    <source>
        <dbReference type="EMBL" id="BDT62337.1"/>
    </source>
</evidence>
<dbReference type="Pfam" id="PF00653">
    <property type="entry name" value="BIR"/>
    <property type="match status" value="1"/>
</dbReference>
<dbReference type="CDD" id="cd00022">
    <property type="entry name" value="BIR"/>
    <property type="match status" value="1"/>
</dbReference>
<dbReference type="PANTHER" id="PTHR10044">
    <property type="entry name" value="INHIBITOR OF APOPTOSIS"/>
    <property type="match status" value="1"/>
</dbReference>
<dbReference type="InterPro" id="IPR001370">
    <property type="entry name" value="BIR_rpt"/>
</dbReference>
<dbReference type="InterPro" id="IPR050784">
    <property type="entry name" value="IAP"/>
</dbReference>
<dbReference type="GO" id="GO:0061630">
    <property type="term" value="F:ubiquitin protein ligase activity"/>
    <property type="evidence" value="ECO:0007669"/>
    <property type="project" value="TreeGrafter"/>
</dbReference>
<dbReference type="SMART" id="SM00238">
    <property type="entry name" value="BIR"/>
    <property type="match status" value="1"/>
</dbReference>
<dbReference type="PROSITE" id="PS50143">
    <property type="entry name" value="BIR_REPEAT_2"/>
    <property type="match status" value="1"/>
</dbReference>
<dbReference type="EMBL" id="LC738874">
    <property type="protein sequence ID" value="BDT62337.1"/>
    <property type="molecule type" value="Genomic_DNA"/>
</dbReference>
<proteinExistence type="predicted"/>
<dbReference type="PANTHER" id="PTHR10044:SF139">
    <property type="entry name" value="DEATH-ASSOCIATED INHIBITOR OF APOPTOSIS 2"/>
    <property type="match status" value="1"/>
</dbReference>
<sequence length="254" mass="30248">MDQNYLIKVSRVISYDDLRYEFNRILTFTKWPEEWLSALKLASDGFFYLEEEESCQNQDNVPLMYRDFSSIRFNSLNYTDDFQPIYTEYISSQKRLDSYKNWSKESIQNPVHLSEAGFIADGVSDSVFCFYCGIHLIGWRKNDIPWNEHALWNPCCPYVRMVKSEKFIKEVYDKWYKMEPTSSGDCETQFTDTERMDYDISRQVVQMGYPLYCTRKSPTNYCLSFNDNIFSTSVFNFIQSVLLKTKDKFCKKVK</sequence>
<dbReference type="GO" id="GO:0051726">
    <property type="term" value="P:regulation of cell cycle"/>
    <property type="evidence" value="ECO:0007669"/>
    <property type="project" value="TreeGrafter"/>
</dbReference>
<name>A0A9C7CET8_9VIRU</name>
<reference evidence="1" key="1">
    <citation type="submission" date="2022-10" db="EMBL/GenBank/DDBJ databases">
        <title>Genome sequences of endogenous nimaviruses in decapod crustaceans.</title>
        <authorList>
            <person name="Kawato S."/>
            <person name="Nozaki R."/>
            <person name="Kondo H."/>
            <person name="Hirono I."/>
        </authorList>
    </citation>
    <scope>NUCLEOTIDE SEQUENCE</scope>
    <source>
        <strain evidence="1">Okinawa2016</strain>
    </source>
</reference>
<accession>A0A9C7CET8</accession>
<organism evidence="1">
    <name type="scientific">Melicertus latisulcatus majanivirus</name>
    <dbReference type="NCBI Taxonomy" id="2984277"/>
    <lineage>
        <taxon>Viruses</taxon>
        <taxon>Viruses incertae sedis</taxon>
        <taxon>Naldaviricetes</taxon>
        <taxon>Nimaviridae</taxon>
    </lineage>
</organism>
<dbReference type="GO" id="GO:0031398">
    <property type="term" value="P:positive regulation of protein ubiquitination"/>
    <property type="evidence" value="ECO:0007669"/>
    <property type="project" value="TreeGrafter"/>
</dbReference>
<dbReference type="Gene3D" id="1.10.1170.10">
    <property type="entry name" value="Inhibitor Of Apoptosis Protein (2mihbC-IAP-1), Chain A"/>
    <property type="match status" value="2"/>
</dbReference>